<feature type="glycosylation site" description="N-linked (GlcNAc...) asparagine; partial" evidence="5">
    <location>
        <position position="22"/>
    </location>
</feature>
<proteinExistence type="inferred from homology"/>
<dbReference type="GeneID" id="103506927"/>
<reference evidence="8" key="1">
    <citation type="submission" date="2025-08" db="UniProtKB">
        <authorList>
            <consortium name="RefSeq"/>
        </authorList>
    </citation>
    <scope>IDENTIFICATION</scope>
</reference>
<dbReference type="GO" id="GO:0008241">
    <property type="term" value="F:peptidyl-dipeptidase activity"/>
    <property type="evidence" value="ECO:0007669"/>
    <property type="project" value="InterPro"/>
</dbReference>
<dbReference type="Proteomes" id="UP000079169">
    <property type="component" value="Unplaced"/>
</dbReference>
<dbReference type="GO" id="GO:0006508">
    <property type="term" value="P:proteolysis"/>
    <property type="evidence" value="ECO:0007669"/>
    <property type="project" value="InterPro"/>
</dbReference>
<accession>A0A1S4E8Q9</accession>
<dbReference type="PANTHER" id="PTHR10514:SF27">
    <property type="entry name" value="ANGIOTENSIN-CONVERTING ENZYME"/>
    <property type="match status" value="1"/>
</dbReference>
<keyword evidence="4 5" id="KW-0325">Glycoprotein</keyword>
<comment type="similarity">
    <text evidence="1 6">Belongs to the peptidase M2 family.</text>
</comment>
<dbReference type="GO" id="GO:0005886">
    <property type="term" value="C:plasma membrane"/>
    <property type="evidence" value="ECO:0007669"/>
    <property type="project" value="TreeGrafter"/>
</dbReference>
<dbReference type="RefSeq" id="XP_017298581.1">
    <property type="nucleotide sequence ID" value="XM_017443092.2"/>
</dbReference>
<protein>
    <submittedName>
        <fullName evidence="8">Angiotensin-converting enzyme 2-like</fullName>
    </submittedName>
</protein>
<keyword evidence="2" id="KW-0732">Signal</keyword>
<dbReference type="PANTHER" id="PTHR10514">
    <property type="entry name" value="ANGIOTENSIN-CONVERTING ENZYME"/>
    <property type="match status" value="1"/>
</dbReference>
<dbReference type="PROSITE" id="PS52011">
    <property type="entry name" value="PEPTIDASE_M2"/>
    <property type="match status" value="1"/>
</dbReference>
<evidence type="ECO:0000256" key="3">
    <source>
        <dbReference type="ARBA" id="ARBA00023157"/>
    </source>
</evidence>
<evidence type="ECO:0000313" key="8">
    <source>
        <dbReference type="RefSeq" id="XP_017298581.1"/>
    </source>
</evidence>
<keyword evidence="3" id="KW-1015">Disulfide bond</keyword>
<dbReference type="InterPro" id="IPR001548">
    <property type="entry name" value="Peptidase_M2"/>
</dbReference>
<organism evidence="7 8">
    <name type="scientific">Diaphorina citri</name>
    <name type="common">Asian citrus psyllid</name>
    <dbReference type="NCBI Taxonomy" id="121845"/>
    <lineage>
        <taxon>Eukaryota</taxon>
        <taxon>Metazoa</taxon>
        <taxon>Ecdysozoa</taxon>
        <taxon>Arthropoda</taxon>
        <taxon>Hexapoda</taxon>
        <taxon>Insecta</taxon>
        <taxon>Pterygota</taxon>
        <taxon>Neoptera</taxon>
        <taxon>Paraneoptera</taxon>
        <taxon>Hemiptera</taxon>
        <taxon>Sternorrhyncha</taxon>
        <taxon>Psylloidea</taxon>
        <taxon>Psyllidae</taxon>
        <taxon>Diaphorininae</taxon>
        <taxon>Diaphorina</taxon>
    </lineage>
</organism>
<dbReference type="AlphaFoldDB" id="A0A1S4E8Q9"/>
<dbReference type="STRING" id="121845.A0A1S4E8Q9"/>
<evidence type="ECO:0000313" key="7">
    <source>
        <dbReference type="Proteomes" id="UP000079169"/>
    </source>
</evidence>
<dbReference type="Pfam" id="PF01401">
    <property type="entry name" value="Peptidase_M2"/>
    <property type="match status" value="1"/>
</dbReference>
<keyword evidence="7" id="KW-1185">Reference proteome</keyword>
<evidence type="ECO:0000256" key="1">
    <source>
        <dbReference type="ARBA" id="ARBA00008139"/>
    </source>
</evidence>
<evidence type="ECO:0000256" key="6">
    <source>
        <dbReference type="PROSITE-ProRule" id="PRU01355"/>
    </source>
</evidence>
<comment type="caution">
    <text evidence="6">Lacks conserved residue(s) required for the propagation of feature annotation.</text>
</comment>
<evidence type="ECO:0000256" key="4">
    <source>
        <dbReference type="ARBA" id="ARBA00023180"/>
    </source>
</evidence>
<dbReference type="SUPFAM" id="SSF55486">
    <property type="entry name" value="Metalloproteases ('zincins'), catalytic domain"/>
    <property type="match status" value="1"/>
</dbReference>
<evidence type="ECO:0000256" key="5">
    <source>
        <dbReference type="PIRSR" id="PIRSR601548-10"/>
    </source>
</evidence>
<evidence type="ECO:0000256" key="2">
    <source>
        <dbReference type="ARBA" id="ARBA00022729"/>
    </source>
</evidence>
<gene>
    <name evidence="8" type="primary">LOC103506927</name>
</gene>
<dbReference type="PaxDb" id="121845-A0A1S4E8Q9"/>
<dbReference type="KEGG" id="dci:103506927"/>
<name>A0A1S4E8Q9_DIACI</name>
<sequence length="78" mass="8933">MLSLGASKPWPEALEVLTGQKNLDAGPMLQYFDPLYKWLKEENRKTGTFVGWEKGRNGVYKSDEEILKVKQTPSNEVF</sequence>
<dbReference type="GO" id="GO:0008237">
    <property type="term" value="F:metallopeptidase activity"/>
    <property type="evidence" value="ECO:0007669"/>
    <property type="project" value="InterPro"/>
</dbReference>